<dbReference type="EMBL" id="JARWAM010000002">
    <property type="protein sequence ID" value="MDR5904415.1"/>
    <property type="molecule type" value="Genomic_DNA"/>
</dbReference>
<feature type="domain" description="Peptidoglycan binding" evidence="2">
    <location>
        <begin position="98"/>
        <end position="159"/>
    </location>
</feature>
<feature type="domain" description="TtsA-like Glycoside hydrolase family 108" evidence="1">
    <location>
        <begin position="8"/>
        <end position="95"/>
    </location>
</feature>
<name>A0ABU1HAE7_9GAMM</name>
<protein>
    <submittedName>
        <fullName evidence="3">Glycosyl hydrolase 108 family protein</fullName>
    </submittedName>
</protein>
<evidence type="ECO:0000313" key="3">
    <source>
        <dbReference type="EMBL" id="MDR5904415.1"/>
    </source>
</evidence>
<comment type="caution">
    <text evidence="3">The sequence shown here is derived from an EMBL/GenBank/DDBJ whole genome shotgun (WGS) entry which is preliminary data.</text>
</comment>
<keyword evidence="4" id="KW-1185">Reference proteome</keyword>
<reference evidence="3 4" key="1">
    <citation type="submission" date="2023-04" db="EMBL/GenBank/DDBJ databases">
        <title>A long-awaited taxogenomic arrangement of the family Halomonadaceae.</title>
        <authorList>
            <person name="De La Haba R."/>
            <person name="Chuvochina M."/>
            <person name="Wittouck S."/>
            <person name="Arahal D.R."/>
            <person name="Sanchez-Porro C."/>
            <person name="Hugenholtz P."/>
            <person name="Ventosa A."/>
        </authorList>
    </citation>
    <scope>NUCLEOTIDE SEQUENCE [LARGE SCALE GENOMIC DNA]</scope>
    <source>
        <strain evidence="3 4">DSM 26770</strain>
    </source>
</reference>
<dbReference type="Pfam" id="PF05838">
    <property type="entry name" value="Glyco_hydro_108"/>
    <property type="match status" value="1"/>
</dbReference>
<dbReference type="Pfam" id="PF09374">
    <property type="entry name" value="PG_binding_3"/>
    <property type="match status" value="1"/>
</dbReference>
<keyword evidence="3" id="KW-0378">Hydrolase</keyword>
<dbReference type="CDD" id="cd13926">
    <property type="entry name" value="N-acetylmuramidase_GH108"/>
    <property type="match status" value="1"/>
</dbReference>
<evidence type="ECO:0000313" key="4">
    <source>
        <dbReference type="Proteomes" id="UP001251374"/>
    </source>
</evidence>
<dbReference type="Gene3D" id="1.20.141.10">
    <property type="entry name" value="Chitosanase, subunit A, domain 1"/>
    <property type="match status" value="1"/>
</dbReference>
<dbReference type="GO" id="GO:0016787">
    <property type="term" value="F:hydrolase activity"/>
    <property type="evidence" value="ECO:0007669"/>
    <property type="project" value="UniProtKB-KW"/>
</dbReference>
<gene>
    <name evidence="3" type="ORF">QC821_03900</name>
</gene>
<dbReference type="InterPro" id="IPR018537">
    <property type="entry name" value="Peptidoglycan-bd_3"/>
</dbReference>
<dbReference type="RefSeq" id="WP_309717242.1">
    <property type="nucleotide sequence ID" value="NZ_JARWAM010000002.1"/>
</dbReference>
<sequence>MDYHTAFARVIGHEGKFQNNPKDRGNWTTGIVGHGENKGTKFGVSAMSYPELDIKNLSLAQAKDVYHRDFWLRVAGDVLHEALVYQLFDAAINHGPGNAIRMLQRAAKVSDDGDMGEITHRAISDRGIDDMLKLFNAERIDFFTRISTFDEFGRGWMRRVAHNLRFAADDYAAPCHALSKRDEGPLPRGDA</sequence>
<evidence type="ECO:0000259" key="1">
    <source>
        <dbReference type="Pfam" id="PF05838"/>
    </source>
</evidence>
<organism evidence="3 4">
    <name type="scientific">Franzmannia qiaohouensis</name>
    <dbReference type="NCBI Taxonomy" id="1329370"/>
    <lineage>
        <taxon>Bacteria</taxon>
        <taxon>Pseudomonadati</taxon>
        <taxon>Pseudomonadota</taxon>
        <taxon>Gammaproteobacteria</taxon>
        <taxon>Oceanospirillales</taxon>
        <taxon>Halomonadaceae</taxon>
        <taxon>Franzmannia</taxon>
    </lineage>
</organism>
<proteinExistence type="predicted"/>
<dbReference type="SUPFAM" id="SSF53955">
    <property type="entry name" value="Lysozyme-like"/>
    <property type="match status" value="1"/>
</dbReference>
<dbReference type="Proteomes" id="UP001251374">
    <property type="component" value="Unassembled WGS sequence"/>
</dbReference>
<dbReference type="InterPro" id="IPR008565">
    <property type="entry name" value="TtsA-like_GH18_dom"/>
</dbReference>
<evidence type="ECO:0000259" key="2">
    <source>
        <dbReference type="Pfam" id="PF09374"/>
    </source>
</evidence>
<dbReference type="InterPro" id="IPR023346">
    <property type="entry name" value="Lysozyme-like_dom_sf"/>
</dbReference>
<accession>A0ABU1HAE7</accession>